<dbReference type="InterPro" id="IPR036291">
    <property type="entry name" value="NAD(P)-bd_dom_sf"/>
</dbReference>
<dbReference type="Proteomes" id="UP001187192">
    <property type="component" value="Unassembled WGS sequence"/>
</dbReference>
<proteinExistence type="predicted"/>
<dbReference type="InterPro" id="IPR041694">
    <property type="entry name" value="ADH_N_2"/>
</dbReference>
<name>A0AA88DUY6_FICCA</name>
<dbReference type="InterPro" id="IPR011032">
    <property type="entry name" value="GroES-like_sf"/>
</dbReference>
<evidence type="ECO:0000313" key="4">
    <source>
        <dbReference type="EMBL" id="GMN62138.1"/>
    </source>
</evidence>
<organism evidence="4 5">
    <name type="scientific">Ficus carica</name>
    <name type="common">Common fig</name>
    <dbReference type="NCBI Taxonomy" id="3494"/>
    <lineage>
        <taxon>Eukaryota</taxon>
        <taxon>Viridiplantae</taxon>
        <taxon>Streptophyta</taxon>
        <taxon>Embryophyta</taxon>
        <taxon>Tracheophyta</taxon>
        <taxon>Spermatophyta</taxon>
        <taxon>Magnoliopsida</taxon>
        <taxon>eudicotyledons</taxon>
        <taxon>Gunneridae</taxon>
        <taxon>Pentapetalae</taxon>
        <taxon>rosids</taxon>
        <taxon>fabids</taxon>
        <taxon>Rosales</taxon>
        <taxon>Moraceae</taxon>
        <taxon>Ficeae</taxon>
        <taxon>Ficus</taxon>
    </lineage>
</organism>
<keyword evidence="1" id="KW-0560">Oxidoreductase</keyword>
<comment type="caution">
    <text evidence="4">The sequence shown here is derived from an EMBL/GenBank/DDBJ whole genome shotgun (WGS) entry which is preliminary data.</text>
</comment>
<reference evidence="4" key="1">
    <citation type="submission" date="2023-07" db="EMBL/GenBank/DDBJ databases">
        <title>draft genome sequence of fig (Ficus carica).</title>
        <authorList>
            <person name="Takahashi T."/>
            <person name="Nishimura K."/>
        </authorList>
    </citation>
    <scope>NUCLEOTIDE SEQUENCE</scope>
</reference>
<keyword evidence="5" id="KW-1185">Reference proteome</keyword>
<evidence type="ECO:0008006" key="6">
    <source>
        <dbReference type="Google" id="ProtNLM"/>
    </source>
</evidence>
<dbReference type="Gene3D" id="3.40.50.720">
    <property type="entry name" value="NAD(P)-binding Rossmann-like Domain"/>
    <property type="match status" value="1"/>
</dbReference>
<dbReference type="PANTHER" id="PTHR43205:SF7">
    <property type="entry name" value="PROSTAGLANDIN REDUCTASE 1"/>
    <property type="match status" value="1"/>
</dbReference>
<feature type="domain" description="Alcohol dehydrogenase-like C-terminal" evidence="2">
    <location>
        <begin position="203"/>
        <end position="335"/>
    </location>
</feature>
<dbReference type="EMBL" id="BTGU01000124">
    <property type="protein sequence ID" value="GMN62138.1"/>
    <property type="molecule type" value="Genomic_DNA"/>
</dbReference>
<evidence type="ECO:0000259" key="2">
    <source>
        <dbReference type="Pfam" id="PF00107"/>
    </source>
</evidence>
<feature type="domain" description="Oxidoreductase N-terminal" evidence="3">
    <location>
        <begin position="16"/>
        <end position="114"/>
    </location>
</feature>
<dbReference type="SUPFAM" id="SSF51735">
    <property type="entry name" value="NAD(P)-binding Rossmann-fold domains"/>
    <property type="match status" value="1"/>
</dbReference>
<dbReference type="Pfam" id="PF00107">
    <property type="entry name" value="ADH_zinc_N"/>
    <property type="match status" value="1"/>
</dbReference>
<dbReference type="CDD" id="cd08295">
    <property type="entry name" value="double_bond_reductase_like"/>
    <property type="match status" value="1"/>
</dbReference>
<evidence type="ECO:0000259" key="3">
    <source>
        <dbReference type="Pfam" id="PF16884"/>
    </source>
</evidence>
<gene>
    <name evidence="4" type="ORF">TIFTF001_031227</name>
</gene>
<accession>A0AA88DUY6</accession>
<dbReference type="GO" id="GO:0032440">
    <property type="term" value="F:2-alkenal reductase [NAD(P)H] activity"/>
    <property type="evidence" value="ECO:0007669"/>
    <property type="project" value="TreeGrafter"/>
</dbReference>
<dbReference type="FunFam" id="3.40.50.720:FF:000121">
    <property type="entry name" value="Prostaglandin reductase 2"/>
    <property type="match status" value="1"/>
</dbReference>
<dbReference type="SUPFAM" id="SSF50129">
    <property type="entry name" value="GroES-like"/>
    <property type="match status" value="2"/>
</dbReference>
<dbReference type="Gene3D" id="3.90.180.10">
    <property type="entry name" value="Medium-chain alcohol dehydrogenases, catalytic domain"/>
    <property type="match status" value="2"/>
</dbReference>
<dbReference type="Pfam" id="PF16884">
    <property type="entry name" value="ADH_N_2"/>
    <property type="match status" value="1"/>
</dbReference>
<dbReference type="AlphaFoldDB" id="A0AA88DUY6"/>
<evidence type="ECO:0000313" key="5">
    <source>
        <dbReference type="Proteomes" id="UP001187192"/>
    </source>
</evidence>
<evidence type="ECO:0000256" key="1">
    <source>
        <dbReference type="ARBA" id="ARBA00023002"/>
    </source>
</evidence>
<dbReference type="InterPro" id="IPR045010">
    <property type="entry name" value="MDR_fam"/>
</dbReference>
<dbReference type="PANTHER" id="PTHR43205">
    <property type="entry name" value="PROSTAGLANDIN REDUCTASE"/>
    <property type="match status" value="1"/>
</dbReference>
<sequence>MAEVSNKQVKLRDYVVSGSPKESDMVVTSTTTKLKLPEGSKGVLVKNLYLSCDPYMRGRMSKSHDISYVEPLKPDSPIAGYGVARVLESGDPNFKEGDLIWGITGWEEYSIINEIHTLFKIHDTDVPLSYYTGILDFIPPFLPSLQPNKGLNLSLYLFTLTPLPSLQPNKFVGMPGITAYVGFYEICSPKKGEYVFISAALGAVGQLVGQFAKLSGCYVVGSAGSSEKVDLLKNKFGFDDAFNYKEEPDLDAALKRYFPEGIDIYFENVGGKMLDAVLQNVREHARISVCGMISQYNLEQPEGVQNLMNLVWKRVRMEGFLVFEHYPLYPKFLEFVLPHIKEGKIVYAEDVVEGLESAPAALIGIFSGRNIGKQVVVVSHE</sequence>
<protein>
    <recommendedName>
        <fullName evidence="6">Enoyl reductase (ER) domain-containing protein</fullName>
    </recommendedName>
</protein>
<dbReference type="InterPro" id="IPR013149">
    <property type="entry name" value="ADH-like_C"/>
</dbReference>